<name>A0ABM1S6L2_LIMPO</name>
<keyword evidence="2" id="KW-0378">Hydrolase</keyword>
<dbReference type="InterPro" id="IPR023476">
    <property type="entry name" value="Pep_tRNA_hydro_II_dom_sf"/>
</dbReference>
<evidence type="ECO:0000256" key="1">
    <source>
        <dbReference type="ARBA" id="ARBA00013260"/>
    </source>
</evidence>
<evidence type="ECO:0000313" key="7">
    <source>
        <dbReference type="RefSeq" id="XP_022239267.1"/>
    </source>
</evidence>
<dbReference type="RefSeq" id="XP_022239267.1">
    <property type="nucleotide sequence ID" value="XM_022383559.1"/>
</dbReference>
<protein>
    <recommendedName>
        <fullName evidence="1">peptidyl-tRNA hydrolase</fullName>
        <ecNumber evidence="1">3.1.1.29</ecNumber>
    </recommendedName>
</protein>
<sequence length="236" mass="26025">MKSIMEFSSLTFGIFGGISMCCGVALGWFFQGRLWKKQQKLLRIASALGASTTEESFSDWKGECKLVLIVRNDLRMGKGKIAAQCSHASVLAYRQTQQRNAELLKEWEMSGQRKVVVKVDDEMTLMELAHHARKVGLLTSIVCDAGRTQIAAGSRTVLGIGPGSCQLAGVTSQSMLIPQTPHQDRDNTFLRHPVRIQALTQISPLQILPFSSSRAWEILATTVPSCWGGGPWRVLH</sequence>
<evidence type="ECO:0000256" key="5">
    <source>
        <dbReference type="SAM" id="Phobius"/>
    </source>
</evidence>
<reference evidence="7" key="1">
    <citation type="submission" date="2025-08" db="UniProtKB">
        <authorList>
            <consortium name="RefSeq"/>
        </authorList>
    </citation>
    <scope>IDENTIFICATION</scope>
    <source>
        <tissue evidence="7">Muscle</tissue>
    </source>
</reference>
<dbReference type="CDD" id="cd02430">
    <property type="entry name" value="PTH2"/>
    <property type="match status" value="1"/>
</dbReference>
<dbReference type="Pfam" id="PF01981">
    <property type="entry name" value="PTH2"/>
    <property type="match status" value="1"/>
</dbReference>
<evidence type="ECO:0000256" key="2">
    <source>
        <dbReference type="ARBA" id="ARBA00022801"/>
    </source>
</evidence>
<comment type="catalytic activity">
    <reaction evidence="4">
        <text>an N-acyl-L-alpha-aminoacyl-tRNA + H2O = an N-acyl-L-amino acid + a tRNA + H(+)</text>
        <dbReference type="Rhea" id="RHEA:54448"/>
        <dbReference type="Rhea" id="RHEA-COMP:10123"/>
        <dbReference type="Rhea" id="RHEA-COMP:13883"/>
        <dbReference type="ChEBI" id="CHEBI:15377"/>
        <dbReference type="ChEBI" id="CHEBI:15378"/>
        <dbReference type="ChEBI" id="CHEBI:59874"/>
        <dbReference type="ChEBI" id="CHEBI:78442"/>
        <dbReference type="ChEBI" id="CHEBI:138191"/>
        <dbReference type="EC" id="3.1.1.29"/>
    </reaction>
</comment>
<evidence type="ECO:0000313" key="6">
    <source>
        <dbReference type="Proteomes" id="UP000694941"/>
    </source>
</evidence>
<dbReference type="NCBIfam" id="TIGR00283">
    <property type="entry name" value="arch_pth2"/>
    <property type="match status" value="1"/>
</dbReference>
<keyword evidence="5" id="KW-0472">Membrane</keyword>
<dbReference type="Gene3D" id="3.40.1490.10">
    <property type="entry name" value="Bit1"/>
    <property type="match status" value="1"/>
</dbReference>
<comment type="similarity">
    <text evidence="3">Belongs to the PTH2 family.</text>
</comment>
<dbReference type="PANTHER" id="PTHR12649">
    <property type="entry name" value="PEPTIDYL-TRNA HYDROLASE 2"/>
    <property type="match status" value="1"/>
</dbReference>
<dbReference type="SUPFAM" id="SSF102462">
    <property type="entry name" value="Peptidyl-tRNA hydrolase II"/>
    <property type="match status" value="1"/>
</dbReference>
<keyword evidence="5" id="KW-0812">Transmembrane</keyword>
<keyword evidence="5" id="KW-1133">Transmembrane helix</keyword>
<proteinExistence type="inferred from homology"/>
<organism evidence="6 7">
    <name type="scientific">Limulus polyphemus</name>
    <name type="common">Atlantic horseshoe crab</name>
    <dbReference type="NCBI Taxonomy" id="6850"/>
    <lineage>
        <taxon>Eukaryota</taxon>
        <taxon>Metazoa</taxon>
        <taxon>Ecdysozoa</taxon>
        <taxon>Arthropoda</taxon>
        <taxon>Chelicerata</taxon>
        <taxon>Merostomata</taxon>
        <taxon>Xiphosura</taxon>
        <taxon>Limulidae</taxon>
        <taxon>Limulus</taxon>
    </lineage>
</organism>
<evidence type="ECO:0000256" key="4">
    <source>
        <dbReference type="ARBA" id="ARBA00048707"/>
    </source>
</evidence>
<accession>A0ABM1S6L2</accession>
<feature type="transmembrane region" description="Helical" evidence="5">
    <location>
        <begin position="12"/>
        <end position="30"/>
    </location>
</feature>
<dbReference type="Proteomes" id="UP000694941">
    <property type="component" value="Unplaced"/>
</dbReference>
<dbReference type="PANTHER" id="PTHR12649:SF11">
    <property type="entry name" value="PEPTIDYL-TRNA HYDROLASE 2, MITOCHONDRIAL"/>
    <property type="match status" value="1"/>
</dbReference>
<dbReference type="EC" id="3.1.1.29" evidence="1"/>
<evidence type="ECO:0000256" key="3">
    <source>
        <dbReference type="ARBA" id="ARBA00038050"/>
    </source>
</evidence>
<gene>
    <name evidence="7" type="primary">LOC106457568</name>
</gene>
<dbReference type="InterPro" id="IPR002833">
    <property type="entry name" value="PTH2"/>
</dbReference>
<dbReference type="GeneID" id="106457568"/>
<keyword evidence="6" id="KW-1185">Reference proteome</keyword>